<evidence type="ECO:0000313" key="3">
    <source>
        <dbReference type="Proteomes" id="UP001144256"/>
    </source>
</evidence>
<dbReference type="RefSeq" id="WP_281817076.1">
    <property type="nucleotide sequence ID" value="NZ_BRLB01000011.1"/>
</dbReference>
<organism evidence="2 3">
    <name type="scientific">Vallitalea longa</name>
    <dbReference type="NCBI Taxonomy" id="2936439"/>
    <lineage>
        <taxon>Bacteria</taxon>
        <taxon>Bacillati</taxon>
        <taxon>Bacillota</taxon>
        <taxon>Clostridia</taxon>
        <taxon>Lachnospirales</taxon>
        <taxon>Vallitaleaceae</taxon>
        <taxon>Vallitalea</taxon>
    </lineage>
</organism>
<keyword evidence="1" id="KW-1133">Transmembrane helix</keyword>
<keyword evidence="3" id="KW-1185">Reference proteome</keyword>
<proteinExistence type="predicted"/>
<feature type="transmembrane region" description="Helical" evidence="1">
    <location>
        <begin position="12"/>
        <end position="34"/>
    </location>
</feature>
<name>A0A9W6DGQ2_9FIRM</name>
<keyword evidence="1" id="KW-0472">Membrane</keyword>
<accession>A0A9W6DGQ2</accession>
<feature type="transmembrane region" description="Helical" evidence="1">
    <location>
        <begin position="86"/>
        <end position="106"/>
    </location>
</feature>
<gene>
    <name evidence="2" type="ORF">SH1V18_31580</name>
</gene>
<feature type="transmembrane region" description="Helical" evidence="1">
    <location>
        <begin position="171"/>
        <end position="193"/>
    </location>
</feature>
<reference evidence="2" key="1">
    <citation type="submission" date="2022-06" db="EMBL/GenBank/DDBJ databases">
        <title>Vallitalea longa sp. nov., an anaerobic bacterium isolated from marine sediment.</title>
        <authorList>
            <person name="Hirano S."/>
            <person name="Terahara T."/>
            <person name="Mori K."/>
            <person name="Hamada M."/>
            <person name="Matsumoto R."/>
            <person name="Kobayashi T."/>
        </authorList>
    </citation>
    <scope>NUCLEOTIDE SEQUENCE</scope>
    <source>
        <strain evidence="2">SH18-1</strain>
    </source>
</reference>
<evidence type="ECO:0000313" key="2">
    <source>
        <dbReference type="EMBL" id="GKX30678.1"/>
    </source>
</evidence>
<dbReference type="Proteomes" id="UP001144256">
    <property type="component" value="Unassembled WGS sequence"/>
</dbReference>
<dbReference type="AlphaFoldDB" id="A0A9W6DGQ2"/>
<comment type="caution">
    <text evidence="2">The sequence shown here is derived from an EMBL/GenBank/DDBJ whole genome shotgun (WGS) entry which is preliminary data.</text>
</comment>
<feature type="transmembrane region" description="Helical" evidence="1">
    <location>
        <begin position="54"/>
        <end position="74"/>
    </location>
</feature>
<evidence type="ECO:0000256" key="1">
    <source>
        <dbReference type="SAM" id="Phobius"/>
    </source>
</evidence>
<dbReference type="EMBL" id="BRLB01000011">
    <property type="protein sequence ID" value="GKX30678.1"/>
    <property type="molecule type" value="Genomic_DNA"/>
</dbReference>
<keyword evidence="1" id="KW-0812">Transmembrane</keyword>
<protein>
    <submittedName>
        <fullName evidence="2">Uncharacterized protein</fullName>
    </submittedName>
</protein>
<sequence>MKNKILSMKKKRLDTDISIILSITGVVFLLYIFFQGNITAYLKNTDYNLLIRTIMASALQFGIAGLGICIVIIFRKENFHGYGIKINNMFRAILLSIIPILPYILLKTINGEMSGYLPFKYVLHTREWIELGLPGNVVGFCIIGIVWGFFEPFNYVVICKKINERWSYPNLFLSLGPLLCGIFSLLIHGLFTINLENLFIFFIIYGMLVVSEKTKNAWGCILIFIFLWNAI</sequence>
<feature type="transmembrane region" description="Helical" evidence="1">
    <location>
        <begin position="199"/>
        <end position="228"/>
    </location>
</feature>
<feature type="transmembrane region" description="Helical" evidence="1">
    <location>
        <begin position="131"/>
        <end position="150"/>
    </location>
</feature>